<dbReference type="EMBL" id="JARXVH010000007">
    <property type="protein sequence ID" value="MDH6217509.1"/>
    <property type="molecule type" value="Genomic_DNA"/>
</dbReference>
<protein>
    <recommendedName>
        <fullName evidence="4">Major facilitator superfamily (MFS) profile domain-containing protein</fullName>
    </recommendedName>
</protein>
<feature type="transmembrane region" description="Helical" evidence="1">
    <location>
        <begin position="12"/>
        <end position="37"/>
    </location>
</feature>
<keyword evidence="1" id="KW-0812">Transmembrane</keyword>
<reference evidence="2 3" key="1">
    <citation type="submission" date="2023-04" db="EMBL/GenBank/DDBJ databases">
        <title>Forest soil microbial communities from Buena Vista Peninsula, Colon Province, Panama.</title>
        <authorList>
            <person name="Bouskill N."/>
        </authorList>
    </citation>
    <scope>NUCLEOTIDE SEQUENCE [LARGE SCALE GENOMIC DNA]</scope>
    <source>
        <strain evidence="2 3">GGS1</strain>
    </source>
</reference>
<name>A0ABT6LMH7_9ACTN</name>
<keyword evidence="1" id="KW-1133">Transmembrane helix</keyword>
<evidence type="ECO:0008006" key="4">
    <source>
        <dbReference type="Google" id="ProtNLM"/>
    </source>
</evidence>
<feature type="transmembrane region" description="Helical" evidence="1">
    <location>
        <begin position="82"/>
        <end position="101"/>
    </location>
</feature>
<sequence>MIGTFHGSPEGASYVLALHLVGALIGVLSANALVFMAGRVKNLDLPRPYRVFSMTVGVLGPLGVLGAGISESTAGAFERGGVYSWLLWSVVTGVLLLASNLRRPAVVENVVA</sequence>
<keyword evidence="1" id="KW-0472">Membrane</keyword>
<accession>A0ABT6LMH7</accession>
<organism evidence="2 3">
    <name type="scientific">Streptomyces pseudovenezuelae</name>
    <dbReference type="NCBI Taxonomy" id="67350"/>
    <lineage>
        <taxon>Bacteria</taxon>
        <taxon>Bacillati</taxon>
        <taxon>Actinomycetota</taxon>
        <taxon>Actinomycetes</taxon>
        <taxon>Kitasatosporales</taxon>
        <taxon>Streptomycetaceae</taxon>
        <taxon>Streptomyces</taxon>
        <taxon>Streptomyces aurantiacus group</taxon>
    </lineage>
</organism>
<gene>
    <name evidence="2" type="ORF">M2283_004837</name>
</gene>
<proteinExistence type="predicted"/>
<comment type="caution">
    <text evidence="2">The sequence shown here is derived from an EMBL/GenBank/DDBJ whole genome shotgun (WGS) entry which is preliminary data.</text>
</comment>
<dbReference type="Proteomes" id="UP001160499">
    <property type="component" value="Unassembled WGS sequence"/>
</dbReference>
<evidence type="ECO:0000313" key="2">
    <source>
        <dbReference type="EMBL" id="MDH6217509.1"/>
    </source>
</evidence>
<dbReference type="RefSeq" id="WP_280878421.1">
    <property type="nucleotide sequence ID" value="NZ_JARXVH010000007.1"/>
</dbReference>
<feature type="transmembrane region" description="Helical" evidence="1">
    <location>
        <begin position="49"/>
        <end position="70"/>
    </location>
</feature>
<keyword evidence="3" id="KW-1185">Reference proteome</keyword>
<evidence type="ECO:0000313" key="3">
    <source>
        <dbReference type="Proteomes" id="UP001160499"/>
    </source>
</evidence>
<evidence type="ECO:0000256" key="1">
    <source>
        <dbReference type="SAM" id="Phobius"/>
    </source>
</evidence>